<dbReference type="Proteomes" id="UP000595917">
    <property type="component" value="Chromosome"/>
</dbReference>
<dbReference type="KEGG" id="bhc:JFL75_08525"/>
<proteinExistence type="predicted"/>
<reference evidence="1" key="1">
    <citation type="submission" date="2021-01" db="EMBL/GenBank/DDBJ databases">
        <title>Description of Breznakiella homolactica.</title>
        <authorList>
            <person name="Song Y."/>
            <person name="Brune A."/>
        </authorList>
    </citation>
    <scope>NUCLEOTIDE SEQUENCE</scope>
    <source>
        <strain evidence="1">RmG30</strain>
    </source>
</reference>
<sequence>MIENELLETARKLITSETVSCVVISGGEIIHTADGRGVSPLLSIFQDEPEKLRGAAVVDRVIGKAAAVILAAGGAAAVYGEIMSVAARNYLARRNIQVQYGKWVDRISSRDGTDMCPIEKSVLAIDDPAEGVKAICRRLEELRGGSQRIA</sequence>
<evidence type="ECO:0000313" key="1">
    <source>
        <dbReference type="EMBL" id="QQO10947.1"/>
    </source>
</evidence>
<dbReference type="Gene3D" id="3.40.140.30">
    <property type="entry name" value="Hypothetical protein TM1506"/>
    <property type="match status" value="1"/>
</dbReference>
<gene>
    <name evidence="1" type="ORF">JFL75_08525</name>
</gene>
<evidence type="ECO:0000313" key="2">
    <source>
        <dbReference type="Proteomes" id="UP000595917"/>
    </source>
</evidence>
<name>A0A7T7XR34_9SPIR</name>
<dbReference type="GO" id="GO:0003824">
    <property type="term" value="F:catalytic activity"/>
    <property type="evidence" value="ECO:0007669"/>
    <property type="project" value="InterPro"/>
</dbReference>
<organism evidence="1 2">
    <name type="scientific">Breznakiella homolactica</name>
    <dbReference type="NCBI Taxonomy" id="2798577"/>
    <lineage>
        <taxon>Bacteria</taxon>
        <taxon>Pseudomonadati</taxon>
        <taxon>Spirochaetota</taxon>
        <taxon>Spirochaetia</taxon>
        <taxon>Spirochaetales</taxon>
        <taxon>Breznakiellaceae</taxon>
        <taxon>Breznakiella</taxon>
    </lineage>
</organism>
<keyword evidence="2" id="KW-1185">Reference proteome</keyword>
<dbReference type="InterPro" id="IPR015067">
    <property type="entry name" value="DUF1893_TM1506-like"/>
</dbReference>
<dbReference type="RefSeq" id="WP_215628252.1">
    <property type="nucleotide sequence ID" value="NZ_CP067089.2"/>
</dbReference>
<dbReference type="AlphaFoldDB" id="A0A7T7XR34"/>
<dbReference type="InterPro" id="IPR016193">
    <property type="entry name" value="Cytidine_deaminase-like"/>
</dbReference>
<dbReference type="EMBL" id="CP067089">
    <property type="protein sequence ID" value="QQO10947.1"/>
    <property type="molecule type" value="Genomic_DNA"/>
</dbReference>
<dbReference type="Pfam" id="PF08973">
    <property type="entry name" value="TM1506"/>
    <property type="match status" value="1"/>
</dbReference>
<dbReference type="InterPro" id="IPR037081">
    <property type="entry name" value="Hyp_TM1506"/>
</dbReference>
<protein>
    <submittedName>
        <fullName evidence="1">DUF1893 domain-containing protein</fullName>
    </submittedName>
</protein>
<accession>A0A7T7XR34</accession>
<dbReference type="SUPFAM" id="SSF53927">
    <property type="entry name" value="Cytidine deaminase-like"/>
    <property type="match status" value="1"/>
</dbReference>